<dbReference type="GO" id="GO:0001940">
    <property type="term" value="C:male pronucleus"/>
    <property type="evidence" value="ECO:0007669"/>
    <property type="project" value="Ensembl"/>
</dbReference>
<evidence type="ECO:0000256" key="18">
    <source>
        <dbReference type="SAM" id="MobiDB-lite"/>
    </source>
</evidence>
<dbReference type="GO" id="GO:2000042">
    <property type="term" value="P:negative regulation of double-strand break repair via homologous recombination"/>
    <property type="evidence" value="ECO:0007669"/>
    <property type="project" value="Ensembl"/>
</dbReference>
<dbReference type="PANTHER" id="PTHR22928">
    <property type="entry name" value="TELOMERE-ASSOCIATED PROTEIN RIF1"/>
    <property type="match status" value="1"/>
</dbReference>
<dbReference type="STRING" id="29139.ENSVURP00010025494"/>
<evidence type="ECO:0000313" key="20">
    <source>
        <dbReference type="Ensembl" id="ENSVURP00010025494.1"/>
    </source>
</evidence>
<name>A0A4X2LKD4_VOMUR</name>
<keyword evidence="11" id="KW-0539">Nucleus</keyword>
<dbReference type="FunFam" id="1.25.10.10:FF:000255">
    <property type="entry name" value="Telomere-associated protein RIF1 isoform 1"/>
    <property type="match status" value="1"/>
</dbReference>
<protein>
    <recommendedName>
        <fullName evidence="16">Telomere-associated protein RIF1</fullName>
    </recommendedName>
    <alternativeName>
        <fullName evidence="17">Rap1-interacting factor 1 homolog</fullName>
    </alternativeName>
</protein>
<dbReference type="GO" id="GO:0000785">
    <property type="term" value="C:chromatin"/>
    <property type="evidence" value="ECO:0007669"/>
    <property type="project" value="Ensembl"/>
</dbReference>
<reference evidence="20" key="2">
    <citation type="submission" date="2025-08" db="UniProtKB">
        <authorList>
            <consortium name="Ensembl"/>
        </authorList>
    </citation>
    <scope>IDENTIFICATION</scope>
</reference>
<accession>A0A4X2LKD4</accession>
<dbReference type="Pfam" id="PF12231">
    <property type="entry name" value="Rif1_N"/>
    <property type="match status" value="1"/>
</dbReference>
<dbReference type="Proteomes" id="UP000314987">
    <property type="component" value="Unassembled WGS sequence"/>
</dbReference>
<dbReference type="Ensembl" id="ENSVURT00010029023.1">
    <property type="protein sequence ID" value="ENSVURP00010025494.1"/>
    <property type="gene ID" value="ENSVURG00010019510.1"/>
</dbReference>
<feature type="region of interest" description="Disordered" evidence="18">
    <location>
        <begin position="1278"/>
        <end position="1316"/>
    </location>
</feature>
<feature type="region of interest" description="Disordered" evidence="18">
    <location>
        <begin position="2092"/>
        <end position="2111"/>
    </location>
</feature>
<dbReference type="GO" id="GO:0000793">
    <property type="term" value="C:condensed chromosome"/>
    <property type="evidence" value="ECO:0007669"/>
    <property type="project" value="Ensembl"/>
</dbReference>
<evidence type="ECO:0000256" key="13">
    <source>
        <dbReference type="ARBA" id="ARBA00053654"/>
    </source>
</evidence>
<proteinExistence type="inferred from homology"/>
<evidence type="ECO:0000256" key="6">
    <source>
        <dbReference type="ARBA" id="ARBA00022553"/>
    </source>
</evidence>
<feature type="compositionally biased region" description="Low complexity" evidence="18">
    <location>
        <begin position="2136"/>
        <end position="2160"/>
    </location>
</feature>
<dbReference type="GO" id="GO:0001939">
    <property type="term" value="C:female pronucleus"/>
    <property type="evidence" value="ECO:0007669"/>
    <property type="project" value="Ensembl"/>
</dbReference>
<dbReference type="GO" id="GO:0031965">
    <property type="term" value="C:nuclear membrane"/>
    <property type="evidence" value="ECO:0007669"/>
    <property type="project" value="Ensembl"/>
</dbReference>
<dbReference type="OrthoDB" id="5399929at2759"/>
<feature type="domain" description="Telomere-associated protein Rif1 N-terminal" evidence="19">
    <location>
        <begin position="22"/>
        <end position="362"/>
    </location>
</feature>
<dbReference type="GO" id="GO:0035019">
    <property type="term" value="P:somatic stem cell population maintenance"/>
    <property type="evidence" value="ECO:0007669"/>
    <property type="project" value="Ensembl"/>
</dbReference>
<dbReference type="CDD" id="cd14267">
    <property type="entry name" value="Rif1_CTD_C-II_like"/>
    <property type="match status" value="1"/>
</dbReference>
<dbReference type="GO" id="GO:1990830">
    <property type="term" value="P:cellular response to leukemia inhibitory factor"/>
    <property type="evidence" value="ECO:0007669"/>
    <property type="project" value="Ensembl"/>
</dbReference>
<dbReference type="GO" id="GO:0051233">
    <property type="term" value="C:spindle midzone"/>
    <property type="evidence" value="ECO:0007669"/>
    <property type="project" value="Ensembl"/>
</dbReference>
<feature type="compositionally biased region" description="Basic and acidic residues" evidence="18">
    <location>
        <begin position="1278"/>
        <end position="1292"/>
    </location>
</feature>
<comment type="subcellular location">
    <subcellularLocation>
        <location evidence="3">Chromosome</location>
        <location evidence="3">Telomere</location>
    </subcellularLocation>
    <subcellularLocation>
        <location evidence="2">Cytoplasm</location>
        <location evidence="2">Cytoskeleton</location>
        <location evidence="2">Spindle</location>
    </subcellularLocation>
    <subcellularLocation>
        <location evidence="1">Nucleus</location>
    </subcellularLocation>
</comment>
<evidence type="ECO:0000256" key="3">
    <source>
        <dbReference type="ARBA" id="ARBA00004574"/>
    </source>
</evidence>
<dbReference type="SUPFAM" id="SSF48371">
    <property type="entry name" value="ARM repeat"/>
    <property type="match status" value="1"/>
</dbReference>
<evidence type="ECO:0000256" key="5">
    <source>
        <dbReference type="ARBA" id="ARBA00022490"/>
    </source>
</evidence>
<gene>
    <name evidence="20" type="primary">RIF1</name>
</gene>
<keyword evidence="5" id="KW-0963">Cytoplasm</keyword>
<feature type="region of interest" description="Disordered" evidence="18">
    <location>
        <begin position="2128"/>
        <end position="2181"/>
    </location>
</feature>
<dbReference type="GO" id="GO:0031509">
    <property type="term" value="P:subtelomeric heterochromatin formation"/>
    <property type="evidence" value="ECO:0007669"/>
    <property type="project" value="Ensembl"/>
</dbReference>
<feature type="compositionally biased region" description="Basic and acidic residues" evidence="18">
    <location>
        <begin position="1116"/>
        <end position="1133"/>
    </location>
</feature>
<dbReference type="GO" id="GO:0000122">
    <property type="term" value="P:negative regulation of transcription by RNA polymerase II"/>
    <property type="evidence" value="ECO:0007669"/>
    <property type="project" value="Ensembl"/>
</dbReference>
<feature type="region of interest" description="Disordered" evidence="18">
    <location>
        <begin position="1366"/>
        <end position="1596"/>
    </location>
</feature>
<dbReference type="GeneID" id="114054468"/>
<dbReference type="GeneTree" id="ENSGT00390000012204"/>
<dbReference type="OMA" id="NMRSTDY"/>
<feature type="compositionally biased region" description="Basic and acidic residues" evidence="18">
    <location>
        <begin position="1141"/>
        <end position="1150"/>
    </location>
</feature>
<dbReference type="GO" id="GO:0043247">
    <property type="term" value="P:telomere maintenance in response to DNA damage"/>
    <property type="evidence" value="ECO:0007669"/>
    <property type="project" value="Ensembl"/>
</dbReference>
<dbReference type="GO" id="GO:0006281">
    <property type="term" value="P:DNA repair"/>
    <property type="evidence" value="ECO:0007669"/>
    <property type="project" value="UniProtKB-KW"/>
</dbReference>
<comment type="function">
    <text evidence="13">Key regulator of TP53BP1 that plays a key role in the repair of double-strand DNA breaks (DSBs) in response to DNA damage: acts by promoting non-homologous end joining (NHEJ)-mediated repair of DSBs. In response to DNA damage, interacts with ATM-phosphorylated TP53BP1. Interaction with TP53BP1 leads to dissociate the interaction between NUDT16L1/TIRR and TP53BP1, thereby unmasking the tandem Tudor-like domain of TP53BP1 and allowing recruitment to DNA DSBs. Once recruited to DSBs, RIF1 and TP53BP1 act by promoting NHEJ-mediated repair of DSBs. In the same time, RIF1 and TP53BP1 specifically counteract the function of BRCA1 by blocking DSBs resection via homologous recombination (HR) during G1 phase. Also required for immunoglobulin class-switch recombination (CSR) during antibody genesis, a process that involves the generation of DNA DSBs. Promotes NHEJ of dysfunctional telomeres.</text>
</comment>
<dbReference type="GO" id="GO:2001034">
    <property type="term" value="P:positive regulation of double-strand break repair via nonhomologous end joining"/>
    <property type="evidence" value="ECO:0007669"/>
    <property type="project" value="Ensembl"/>
</dbReference>
<evidence type="ECO:0000256" key="2">
    <source>
        <dbReference type="ARBA" id="ARBA00004186"/>
    </source>
</evidence>
<evidence type="ECO:0000256" key="16">
    <source>
        <dbReference type="ARBA" id="ARBA00069421"/>
    </source>
</evidence>
<evidence type="ECO:0000256" key="9">
    <source>
        <dbReference type="ARBA" id="ARBA00023204"/>
    </source>
</evidence>
<keyword evidence="8" id="KW-0779">Telomere</keyword>
<dbReference type="CTD" id="55183"/>
<evidence type="ECO:0000256" key="7">
    <source>
        <dbReference type="ARBA" id="ARBA00022763"/>
    </source>
</evidence>
<evidence type="ECO:0000256" key="4">
    <source>
        <dbReference type="ARBA" id="ARBA00022454"/>
    </source>
</evidence>
<evidence type="ECO:0000256" key="14">
    <source>
        <dbReference type="ARBA" id="ARBA00061562"/>
    </source>
</evidence>
<comment type="subunit">
    <text evidence="15">Interacts with TP53BP1 (when phosphorylated by ATM). May interact with TRF2. Interacts with SHLD2. Interacts with ERCC6 (via WHD region). Interacts with ASTE1.</text>
</comment>
<feature type="compositionally biased region" description="Basic and acidic residues" evidence="18">
    <location>
        <begin position="1410"/>
        <end position="1470"/>
    </location>
</feature>
<evidence type="ECO:0000256" key="11">
    <source>
        <dbReference type="ARBA" id="ARBA00023242"/>
    </source>
</evidence>
<keyword evidence="4" id="KW-0158">Chromosome</keyword>
<keyword evidence="6" id="KW-0597">Phosphoprotein</keyword>
<sequence>MTAQGCSSLTPLLETLEDPAASMGEQVDAYLTLASRLTGEEGKEFIVEIKKQLPRLYKTFKIHISSQNSELNSATLQAMGFCLYNPQITSGLTEKEMQELLSQLTDIATKSADKNTRTRALWVMSKQTFPSEIVGKVVPSIITMLEVVFNKVDVHSMVVDYEALNVIIRLIEQAPIQMEEEAVRWAKLIIPLVVHSAQKVHLRGATALEMGMPLLLKKQQEVAAVTEQLMTTKLIPELQKLFMSKNETYVLKLWPLFVKLLGKTLHRSGSFINSLLQLEELGFRSGAPVIKKIAFIAWKSLIDNFALNPDILCSTKRLKLLMQPLSSIHVRTEALALTKLEVWWYLLMRLGPHLPTNFEQVCVPLIQSTISTDCHTVSQGTPSRGAANAGLNPVTPNQKAGSFPFGTPVTPRMNLSLSTSGMAAIPSIQLLGIEMLLHFLLGPGVLEFAKKNKLVLSLEPLQHPLINSPSFFCKHANILMAAVQDSFVAVGKDASDAVIYAIWKDIICFVKSVIESGNKKERQGSEVLTLLLQSLKSIVTADAFPVSKALVLIEITIKELPQKVLGSPAYQVANMDLLNGTPALFLIQLIFSNNLLECGVADERFFQNLETLVGCVLTGPTSPLAFSDSVLNVITQNAKHLDNKEHLWRMWSTLVNPLTELINQTNEVNQGDALEHNFSAVYSALMLPITHIFPAQEFPLPTMKSLLRTWSELYRTFARCAALVATAEENLCCDELCLKMMSALDDNTFANLCFLDRIAHVATVIVECINFSPYSTKHQPQIKLPQTPTDWSKKKKEPLGKLTSLFKVILKVMDAFHDVSFKNLHSETLLSVGNSIISIISTILGHVSLPSVIQTIFATLTKPLALLYENSKLSDVPKVYNCLNNKLEKLLGEILRCLQFRYNGTYNNELLEQLSPLLCIIFLHKNKQICKQSVQFWNDTFAKETLLEYPEELKIVLKQAKQKCLLLLPGFEVEPIEESGGLYSEGTENSQLDTKISGIEIQSCGKQDFLSLRAKNLNGKDLKSPSKMKLEFLSPKLKKDVILEDCSSVDFVFIPPNEKETKKRILTEHQKEVLRTKRSDIPALYNNLDVSQDSFSYHTQEETMENPSLTEESKEESEIIMKEGENVDAKNNTEDSTVDSSIEKHPEKPSIPKHKVQSCHEKNNLLLNIKKHIEKNAPKIVSKEPSGENICISENTLNTSNSSVSSGPISRRQSFITLEKFDTSENRPFSPSILNTVSGAVSVSENQENMDTASTSMNIKTKEINISKPDREKIISETKKTVRRPNKTEHTGSKRPKLLRSEQEKNAQESGGSIMPVENKLADLLDHAEDTQDTLPQANVLECEEVKFQHPVESLEVVENITEGNALGNNLESKENTPPEVIPTTDQISNDDGHIQVSSNQKTLRRSSRRRSDIECTPDKQDKENGQEKKEKRKEEERSIQKKLSQIKDDVSQKQKPISEKNIGEQEHLSKKANNLIEKTSEQTNIEINKLKPEFENVKSNVDDIQDCSSDKSSQKPLRGRTRYQTRRASQGLLSSIENSESDSSETKEELSNKKKSGKWKNKGSSLENENTKGKIGSKDYLGSETKNEGGTSSELDMEIRLSSQTFDMNNEQNSSIINVSIVSADPSEVSSDIENTNEEKSKISPFVEDSSSNSYVPELILRTRNINKKLHKQDSVDTSAISPGGDVSDISDTSLLSENPLQAIECLHKRSRRVRRSKSCDCCGEKSKLQEKFFTSLKSTDNYDVKMDEPQKLGIQATECPLETSYVGTNLEVKPLKESCTAIVPLLHRKETEALSDSVTGSENELKEISNFEDHPPLERVNFENKTCVVTINKTDLVVKEPSDQANKMINSGLPIDNSQDAFEQKPVLEVSREQPVTSLEEEISQHVERKNADDENSTLEVQAKSDPEAEIKHETVVTTEMDKFKSSADVDIPEVKMEVNISEESAVANRGTAEPEAGADNAQAKALEASAETDVFESPEKMNTVEAKAESCTPETVKADIDDTEETKVDQDHVEAEEINDEILEKNQDASERVEEPSKILANVSELITEESNVSPQKLRGIDAQSENDSPSGVQTRCIWSPLASPSTSILKRGVKRQQEDEAPSPLNKVRRVSFADPIYQEGLADDIDRRSPVVRSHSSHSSNNSSTAKSLKSSPTSQSKHNATPTKGFLSPGSCSPKFKSSKKCLIAEMTKESPQCSNESIYPALVSCGAPVDIILPQITSNMWARGLGQLIRAKNIKTIGDLSTLTATEIKTLPIRSPKVSNVKKALRVYHEQQMKSRGLEEITLIEVSEKSLNGMENKPISPDEEMFASDLIEPVTSDGHQARNLVAQISALALQLNSEDLHNYSGSQLFEMQEKLVSMTNCIMKNLQSRWRSPPHESSI</sequence>
<reference evidence="20" key="3">
    <citation type="submission" date="2025-09" db="UniProtKB">
        <authorList>
            <consortium name="Ensembl"/>
        </authorList>
    </citation>
    <scope>IDENTIFICATION</scope>
</reference>
<feature type="region of interest" description="Disordered" evidence="18">
    <location>
        <begin position="1097"/>
        <end position="1154"/>
    </location>
</feature>
<feature type="region of interest" description="Disordered" evidence="18">
    <location>
        <begin position="1889"/>
        <end position="1909"/>
    </location>
</feature>
<organism evidence="20 21">
    <name type="scientific">Vombatus ursinus</name>
    <name type="common">Common wombat</name>
    <dbReference type="NCBI Taxonomy" id="29139"/>
    <lineage>
        <taxon>Eukaryota</taxon>
        <taxon>Metazoa</taxon>
        <taxon>Chordata</taxon>
        <taxon>Craniata</taxon>
        <taxon>Vertebrata</taxon>
        <taxon>Euteleostomi</taxon>
        <taxon>Mammalia</taxon>
        <taxon>Metatheria</taxon>
        <taxon>Diprotodontia</taxon>
        <taxon>Vombatidae</taxon>
        <taxon>Vombatus</taxon>
    </lineage>
</organism>
<dbReference type="GO" id="GO:0045830">
    <property type="term" value="P:positive regulation of isotype switching"/>
    <property type="evidence" value="ECO:0007669"/>
    <property type="project" value="Ensembl"/>
</dbReference>
<dbReference type="GO" id="GO:0035861">
    <property type="term" value="C:site of double-strand break"/>
    <property type="evidence" value="ECO:0007669"/>
    <property type="project" value="Ensembl"/>
</dbReference>
<keyword evidence="21" id="KW-1185">Reference proteome</keyword>
<dbReference type="GO" id="GO:0005654">
    <property type="term" value="C:nucleoplasm"/>
    <property type="evidence" value="ECO:0007669"/>
    <property type="project" value="Ensembl"/>
</dbReference>
<keyword evidence="7" id="KW-0227">DNA damage</keyword>
<evidence type="ECO:0000256" key="15">
    <source>
        <dbReference type="ARBA" id="ARBA00062353"/>
    </source>
</evidence>
<dbReference type="PANTHER" id="PTHR22928:SF3">
    <property type="entry name" value="TELOMERE-ASSOCIATED PROTEIN RIF1"/>
    <property type="match status" value="1"/>
</dbReference>
<reference evidence="21" key="1">
    <citation type="submission" date="2018-12" db="EMBL/GenBank/DDBJ databases">
        <authorList>
            <person name="Yazar S."/>
        </authorList>
    </citation>
    <scope>NUCLEOTIDE SEQUENCE [LARGE SCALE GENOMIC DNA]</scope>
</reference>
<evidence type="ECO:0000256" key="1">
    <source>
        <dbReference type="ARBA" id="ARBA00004123"/>
    </source>
</evidence>
<keyword evidence="10" id="KW-0206">Cytoskeleton</keyword>
<evidence type="ECO:0000256" key="12">
    <source>
        <dbReference type="ARBA" id="ARBA00023306"/>
    </source>
</evidence>
<dbReference type="GO" id="GO:0005886">
    <property type="term" value="C:plasma membrane"/>
    <property type="evidence" value="ECO:0007669"/>
    <property type="project" value="Ensembl"/>
</dbReference>
<evidence type="ECO:0000256" key="17">
    <source>
        <dbReference type="ARBA" id="ARBA00077619"/>
    </source>
</evidence>
<feature type="compositionally biased region" description="Polar residues" evidence="18">
    <location>
        <begin position="1384"/>
        <end position="1402"/>
    </location>
</feature>
<evidence type="ECO:0000259" key="19">
    <source>
        <dbReference type="Pfam" id="PF12231"/>
    </source>
</evidence>
<dbReference type="InterPro" id="IPR022031">
    <property type="entry name" value="Rif1_N"/>
</dbReference>
<dbReference type="RefSeq" id="XP_027733450.1">
    <property type="nucleotide sequence ID" value="XM_027877649.1"/>
</dbReference>
<keyword evidence="9" id="KW-0234">DNA repair</keyword>
<evidence type="ECO:0000256" key="8">
    <source>
        <dbReference type="ARBA" id="ARBA00022895"/>
    </source>
</evidence>
<evidence type="ECO:0000313" key="21">
    <source>
        <dbReference type="Proteomes" id="UP000314987"/>
    </source>
</evidence>
<comment type="similarity">
    <text evidence="14">Belongs to the RIF1 family.</text>
</comment>
<evidence type="ECO:0000256" key="10">
    <source>
        <dbReference type="ARBA" id="ARBA00023212"/>
    </source>
</evidence>
<keyword evidence="12" id="KW-0131">Cell cycle</keyword>
<dbReference type="InterPro" id="IPR016024">
    <property type="entry name" value="ARM-type_fold"/>
</dbReference>
<dbReference type="GO" id="GO:0140445">
    <property type="term" value="C:chromosome, telomeric repeat region"/>
    <property type="evidence" value="ECO:0007669"/>
    <property type="project" value="Ensembl"/>
</dbReference>